<feature type="signal peptide" evidence="14">
    <location>
        <begin position="1"/>
        <end position="25"/>
    </location>
</feature>
<dbReference type="PRINTS" id="PR01347">
    <property type="entry name" value="EPHRIN"/>
</dbReference>
<dbReference type="FunFam" id="2.60.40.420:FF:000057">
    <property type="entry name" value="Ephrin A4"/>
    <property type="match status" value="1"/>
</dbReference>
<evidence type="ECO:0000259" key="15">
    <source>
        <dbReference type="PROSITE" id="PS51551"/>
    </source>
</evidence>
<dbReference type="SUPFAM" id="SSF49503">
    <property type="entry name" value="Cupredoxins"/>
    <property type="match status" value="1"/>
</dbReference>
<gene>
    <name evidence="16" type="ORF">E5288_WYG015240</name>
</gene>
<dbReference type="InterPro" id="IPR008972">
    <property type="entry name" value="Cupredoxin"/>
</dbReference>
<evidence type="ECO:0000256" key="11">
    <source>
        <dbReference type="ARBA" id="ARBA00078735"/>
    </source>
</evidence>
<keyword evidence="7" id="KW-0325">Glycoprotein</keyword>
<dbReference type="Gene3D" id="2.60.40.420">
    <property type="entry name" value="Cupredoxins - blue copper proteins"/>
    <property type="match status" value="1"/>
</dbReference>
<dbReference type="InterPro" id="IPR031328">
    <property type="entry name" value="Ephrin"/>
</dbReference>
<keyword evidence="8" id="KW-0449">Lipoprotein</keyword>
<accession>A0A6B0S7F2</accession>
<dbReference type="PANTHER" id="PTHR11304">
    <property type="entry name" value="EPHRIN"/>
    <property type="match status" value="1"/>
</dbReference>
<evidence type="ECO:0000256" key="10">
    <source>
        <dbReference type="ARBA" id="ARBA00069523"/>
    </source>
</evidence>
<keyword evidence="3" id="KW-0336">GPI-anchor</keyword>
<comment type="similarity">
    <text evidence="12 13">Belongs to the ephrin family.</text>
</comment>
<comment type="caution">
    <text evidence="16">The sequence shown here is derived from an EMBL/GenBank/DDBJ whole genome shotgun (WGS) entry which is preliminary data.</text>
</comment>
<comment type="caution">
    <text evidence="12">Lacks conserved residue(s) required for the propagation of feature annotation.</text>
</comment>
<keyword evidence="5 13" id="KW-0472">Membrane</keyword>
<keyword evidence="17" id="KW-1185">Reference proteome</keyword>
<dbReference type="CDD" id="cd10425">
    <property type="entry name" value="Ephrin-A_Ectodomain"/>
    <property type="match status" value="1"/>
</dbReference>
<evidence type="ECO:0000256" key="12">
    <source>
        <dbReference type="PROSITE-ProRule" id="PRU00884"/>
    </source>
</evidence>
<protein>
    <recommendedName>
        <fullName evidence="10">Ephrin-A4</fullName>
    </recommendedName>
    <alternativeName>
        <fullName evidence="11">EPH-related receptor tyrosine kinase ligand 4</fullName>
    </alternativeName>
</protein>
<evidence type="ECO:0000256" key="5">
    <source>
        <dbReference type="ARBA" id="ARBA00023136"/>
    </source>
</evidence>
<evidence type="ECO:0000256" key="2">
    <source>
        <dbReference type="ARBA" id="ARBA00022475"/>
    </source>
</evidence>
<dbReference type="InterPro" id="IPR034252">
    <property type="entry name" value="Ephrin-A_Ecto"/>
</dbReference>
<evidence type="ECO:0000256" key="4">
    <source>
        <dbReference type="ARBA" id="ARBA00022729"/>
    </source>
</evidence>
<dbReference type="GO" id="GO:0098552">
    <property type="term" value="C:side of membrane"/>
    <property type="evidence" value="ECO:0007669"/>
    <property type="project" value="UniProtKB-KW"/>
</dbReference>
<dbReference type="EMBL" id="VBQZ03000149">
    <property type="protein sequence ID" value="MXQ95896.1"/>
    <property type="molecule type" value="Genomic_DNA"/>
</dbReference>
<dbReference type="AlphaFoldDB" id="A0A6B0S7F2"/>
<evidence type="ECO:0000313" key="17">
    <source>
        <dbReference type="Proteomes" id="UP000322234"/>
    </source>
</evidence>
<organism evidence="16 17">
    <name type="scientific">Bos mutus</name>
    <name type="common">wild yak</name>
    <dbReference type="NCBI Taxonomy" id="72004"/>
    <lineage>
        <taxon>Eukaryota</taxon>
        <taxon>Metazoa</taxon>
        <taxon>Chordata</taxon>
        <taxon>Craniata</taxon>
        <taxon>Vertebrata</taxon>
        <taxon>Euteleostomi</taxon>
        <taxon>Mammalia</taxon>
        <taxon>Eutheria</taxon>
        <taxon>Laurasiatheria</taxon>
        <taxon>Artiodactyla</taxon>
        <taxon>Ruminantia</taxon>
        <taxon>Pecora</taxon>
        <taxon>Bovidae</taxon>
        <taxon>Bovinae</taxon>
        <taxon>Bos</taxon>
    </lineage>
</organism>
<proteinExistence type="inferred from homology"/>
<dbReference type="InterPro" id="IPR001799">
    <property type="entry name" value="Ephrin_RBD"/>
</dbReference>
<dbReference type="Proteomes" id="UP000322234">
    <property type="component" value="Unassembled WGS sequence"/>
</dbReference>
<dbReference type="GO" id="GO:0048013">
    <property type="term" value="P:ephrin receptor signaling pathway"/>
    <property type="evidence" value="ECO:0007669"/>
    <property type="project" value="InterPro"/>
</dbReference>
<name>A0A6B0S7F2_9CETA</name>
<dbReference type="GO" id="GO:0005886">
    <property type="term" value="C:plasma membrane"/>
    <property type="evidence" value="ECO:0007669"/>
    <property type="project" value="UniProtKB-SubCell"/>
</dbReference>
<comment type="function">
    <text evidence="9">Cell surface GPI-bound ligand for Eph receptors, a family of receptor tyrosine kinases which are crucial for migration, repulsion and adhesion during neuronal, vascular and epithelial development. Binds promiscuously Eph receptors residing on adjacent cells, leading to contact-dependent bidirectional signaling into neighboring cells. May play a role in the interaction between activated B-lymphocytes and dendritic cells in tonsils.</text>
</comment>
<evidence type="ECO:0000256" key="3">
    <source>
        <dbReference type="ARBA" id="ARBA00022622"/>
    </source>
</evidence>
<comment type="subcellular location">
    <subcellularLocation>
        <location evidence="1">Cell membrane</location>
        <topology evidence="1">Lipid-anchor</topology>
        <topology evidence="1">GPI-anchor</topology>
    </subcellularLocation>
</comment>
<evidence type="ECO:0000256" key="8">
    <source>
        <dbReference type="ARBA" id="ARBA00023288"/>
    </source>
</evidence>
<evidence type="ECO:0000256" key="14">
    <source>
        <dbReference type="SAM" id="SignalP"/>
    </source>
</evidence>
<feature type="domain" description="Ephrin RBD" evidence="15">
    <location>
        <begin position="25"/>
        <end position="158"/>
    </location>
</feature>
<reference evidence="16" key="1">
    <citation type="submission" date="2019-10" db="EMBL/GenBank/DDBJ databases">
        <title>The sequence and de novo assembly of the wild yak genome.</title>
        <authorList>
            <person name="Liu Y."/>
        </authorList>
    </citation>
    <scope>NUCLEOTIDE SEQUENCE [LARGE SCALE GENOMIC DNA]</scope>
    <source>
        <strain evidence="16">WY2019</strain>
    </source>
</reference>
<dbReference type="PROSITE" id="PS51551">
    <property type="entry name" value="EPHRIN_RBD_2"/>
    <property type="match status" value="1"/>
</dbReference>
<dbReference type="GO" id="GO:0046875">
    <property type="term" value="F:ephrin receptor binding"/>
    <property type="evidence" value="ECO:0007669"/>
    <property type="project" value="InterPro"/>
</dbReference>
<feature type="chain" id="PRO_5025490813" description="Ephrin-A4" evidence="14">
    <location>
        <begin position="26"/>
        <end position="263"/>
    </location>
</feature>
<evidence type="ECO:0000256" key="1">
    <source>
        <dbReference type="ARBA" id="ARBA00004609"/>
    </source>
</evidence>
<dbReference type="GO" id="GO:0007411">
    <property type="term" value="P:axon guidance"/>
    <property type="evidence" value="ECO:0007669"/>
    <property type="project" value="TreeGrafter"/>
</dbReference>
<evidence type="ECO:0000256" key="9">
    <source>
        <dbReference type="ARBA" id="ARBA00056022"/>
    </source>
</evidence>
<sequence>MRLQPLLQTVLWAVLLSSPLRGGCGLRLAVYWNSSNPRLLRGDAVVELGFKDYLDIICPHYESPGPPEGPETFALYVVDWAGYKACRAEGPSAFKRWECSRPFAPFGPVRFPEKIQRFTPFSLGMEFLPGETYYYISCGSPRCTVGMASPGARPSEAFTELVASNGTWEETCRSGLRGGRLWEGLASSGDPEERGGSAQLTGRARRRLWKQEDPSVLPLPSQNLSQPILSGAMERVARQGGKEGPLPLPSVSCCCCCSQFCDS</sequence>
<keyword evidence="6" id="KW-1015">Disulfide bond</keyword>
<keyword evidence="4 14" id="KW-0732">Signal</keyword>
<evidence type="ECO:0000256" key="13">
    <source>
        <dbReference type="RuleBase" id="RU004375"/>
    </source>
</evidence>
<evidence type="ECO:0000313" key="16">
    <source>
        <dbReference type="EMBL" id="MXQ95896.1"/>
    </source>
</evidence>
<dbReference type="PANTHER" id="PTHR11304:SF42">
    <property type="entry name" value="EPHRIN-A4"/>
    <property type="match status" value="1"/>
</dbReference>
<keyword evidence="2" id="KW-1003">Cell membrane</keyword>
<evidence type="ECO:0000256" key="7">
    <source>
        <dbReference type="ARBA" id="ARBA00023180"/>
    </source>
</evidence>
<evidence type="ECO:0000256" key="6">
    <source>
        <dbReference type="ARBA" id="ARBA00023157"/>
    </source>
</evidence>
<dbReference type="Pfam" id="PF00812">
    <property type="entry name" value="Ephrin"/>
    <property type="match status" value="1"/>
</dbReference>